<dbReference type="Proteomes" id="UP000824164">
    <property type="component" value="Unassembled WGS sequence"/>
</dbReference>
<evidence type="ECO:0000313" key="2">
    <source>
        <dbReference type="EMBL" id="HIU02048.1"/>
    </source>
</evidence>
<proteinExistence type="predicted"/>
<dbReference type="InterPro" id="IPR014198">
    <property type="entry name" value="Spore_III_AB"/>
</dbReference>
<dbReference type="Pfam" id="PF09548">
    <property type="entry name" value="Spore_III_AB"/>
    <property type="match status" value="1"/>
</dbReference>
<reference evidence="2" key="2">
    <citation type="journal article" date="2021" name="PeerJ">
        <title>Extensive microbial diversity within the chicken gut microbiome revealed by metagenomics and culture.</title>
        <authorList>
            <person name="Gilroy R."/>
            <person name="Ravi A."/>
            <person name="Getino M."/>
            <person name="Pursley I."/>
            <person name="Horton D.L."/>
            <person name="Alikhan N.F."/>
            <person name="Baker D."/>
            <person name="Gharbi K."/>
            <person name="Hall N."/>
            <person name="Watson M."/>
            <person name="Adriaenssens E.M."/>
            <person name="Foster-Nyarko E."/>
            <person name="Jarju S."/>
            <person name="Secka A."/>
            <person name="Antonio M."/>
            <person name="Oren A."/>
            <person name="Chaudhuri R.R."/>
            <person name="La Ragione R."/>
            <person name="Hildebrand F."/>
            <person name="Pallen M.J."/>
        </authorList>
    </citation>
    <scope>NUCLEOTIDE SEQUENCE</scope>
    <source>
        <strain evidence="2">CHK187-14744</strain>
    </source>
</reference>
<gene>
    <name evidence="2" type="ORF">IAB63_02210</name>
</gene>
<evidence type="ECO:0000313" key="3">
    <source>
        <dbReference type="Proteomes" id="UP000824164"/>
    </source>
</evidence>
<comment type="caution">
    <text evidence="2">The sequence shown here is derived from an EMBL/GenBank/DDBJ whole genome shotgun (WGS) entry which is preliminary data.</text>
</comment>
<dbReference type="PROSITE" id="PS51257">
    <property type="entry name" value="PROKAR_LIPOPROTEIN"/>
    <property type="match status" value="1"/>
</dbReference>
<name>A0A9D1HF46_9FIRM</name>
<feature type="transmembrane region" description="Helical" evidence="1">
    <location>
        <begin position="150"/>
        <end position="168"/>
    </location>
</feature>
<sequence>MWLKIVGMCLVVAGCGYWGFNRAFALKERIRRLQVFVQSLALLKNQIVSYRMPVPEAAEEISYRICQREVAAFYRELAAELKEGKGESGEQIWKEAAERTLWEEDKEVISRLGAFIGVLDTQIQVQALDGCIGELGETIQYLRQISPDRIRLYQTLGFAAGAFLVILLL</sequence>
<dbReference type="EMBL" id="DVLT01000014">
    <property type="protein sequence ID" value="HIU02048.1"/>
    <property type="molecule type" value="Genomic_DNA"/>
</dbReference>
<evidence type="ECO:0000256" key="1">
    <source>
        <dbReference type="SAM" id="Phobius"/>
    </source>
</evidence>
<reference evidence="2" key="1">
    <citation type="submission" date="2020-10" db="EMBL/GenBank/DDBJ databases">
        <authorList>
            <person name="Gilroy R."/>
        </authorList>
    </citation>
    <scope>NUCLEOTIDE SEQUENCE</scope>
    <source>
        <strain evidence="2">CHK187-14744</strain>
    </source>
</reference>
<keyword evidence="1" id="KW-0812">Transmembrane</keyword>
<organism evidence="2 3">
    <name type="scientific">Candidatus Onthocola gallistercoris</name>
    <dbReference type="NCBI Taxonomy" id="2840876"/>
    <lineage>
        <taxon>Bacteria</taxon>
        <taxon>Bacillati</taxon>
        <taxon>Bacillota</taxon>
        <taxon>Bacilli</taxon>
        <taxon>Candidatus Onthocola</taxon>
    </lineage>
</organism>
<keyword evidence="1" id="KW-0472">Membrane</keyword>
<keyword evidence="1" id="KW-1133">Transmembrane helix</keyword>
<dbReference type="AlphaFoldDB" id="A0A9D1HF46"/>
<protein>
    <submittedName>
        <fullName evidence="2">Stage III sporulation protein AB</fullName>
    </submittedName>
</protein>
<dbReference type="PIRSF" id="PIRSF021435">
    <property type="entry name" value="SpoIIIAB"/>
    <property type="match status" value="1"/>
</dbReference>
<accession>A0A9D1HF46</accession>